<dbReference type="PANTHER" id="PTHR43792:SF13">
    <property type="entry name" value="ACETYLTRANSFERASE"/>
    <property type="match status" value="1"/>
</dbReference>
<gene>
    <name evidence="2" type="ORF">NE619_06995</name>
</gene>
<sequence length="164" mass="18834">MKIETERLDIIALTPKQLELWIDNIVELEKQLACAYKAEPMEGLFREIACGQVEKAKKDPINYLWHTFWLIVNKSDNVVVGAIDFKDTPDSNGEVEIGYGLGREFQHHGYMTETVAAFCKWALRQDGVNHIIAETDLDGASSQKLLIKCGFKEYARNDTIWWRL</sequence>
<dbReference type="EMBL" id="JANFXK010000006">
    <property type="protein sequence ID" value="MCQ4636470.1"/>
    <property type="molecule type" value="Genomic_DNA"/>
</dbReference>
<feature type="domain" description="N-acetyltransferase" evidence="1">
    <location>
        <begin position="8"/>
        <end position="164"/>
    </location>
</feature>
<evidence type="ECO:0000259" key="1">
    <source>
        <dbReference type="PROSITE" id="PS51186"/>
    </source>
</evidence>
<dbReference type="InterPro" id="IPR051531">
    <property type="entry name" value="N-acetyltransferase"/>
</dbReference>
<comment type="caution">
    <text evidence="2">The sequence shown here is derived from an EMBL/GenBank/DDBJ whole genome shotgun (WGS) entry which is preliminary data.</text>
</comment>
<dbReference type="Pfam" id="PF13302">
    <property type="entry name" value="Acetyltransf_3"/>
    <property type="match status" value="1"/>
</dbReference>
<proteinExistence type="predicted"/>
<dbReference type="SUPFAM" id="SSF55729">
    <property type="entry name" value="Acyl-CoA N-acyltransferases (Nat)"/>
    <property type="match status" value="1"/>
</dbReference>
<accession>A0ABT1RMP6</accession>
<keyword evidence="3" id="KW-1185">Reference proteome</keyword>
<name>A0ABT1RMP6_9FIRM</name>
<dbReference type="RefSeq" id="WP_256131659.1">
    <property type="nucleotide sequence ID" value="NZ_JANFXK010000006.1"/>
</dbReference>
<evidence type="ECO:0000313" key="3">
    <source>
        <dbReference type="Proteomes" id="UP001524502"/>
    </source>
</evidence>
<dbReference type="Proteomes" id="UP001524502">
    <property type="component" value="Unassembled WGS sequence"/>
</dbReference>
<dbReference type="InterPro" id="IPR016181">
    <property type="entry name" value="Acyl_CoA_acyltransferase"/>
</dbReference>
<dbReference type="PROSITE" id="PS51186">
    <property type="entry name" value="GNAT"/>
    <property type="match status" value="1"/>
</dbReference>
<dbReference type="PANTHER" id="PTHR43792">
    <property type="entry name" value="GNAT FAMILY, PUTATIVE (AFU_ORTHOLOGUE AFUA_3G00765)-RELATED-RELATED"/>
    <property type="match status" value="1"/>
</dbReference>
<dbReference type="Gene3D" id="3.40.630.30">
    <property type="match status" value="1"/>
</dbReference>
<evidence type="ECO:0000313" key="2">
    <source>
        <dbReference type="EMBL" id="MCQ4636470.1"/>
    </source>
</evidence>
<protein>
    <submittedName>
        <fullName evidence="2">GNAT family N-acetyltransferase</fullName>
    </submittedName>
</protein>
<organism evidence="2 3">
    <name type="scientific">Anaerovorax odorimutans</name>
    <dbReference type="NCBI Taxonomy" id="109327"/>
    <lineage>
        <taxon>Bacteria</taxon>
        <taxon>Bacillati</taxon>
        <taxon>Bacillota</taxon>
        <taxon>Clostridia</taxon>
        <taxon>Peptostreptococcales</taxon>
        <taxon>Anaerovoracaceae</taxon>
        <taxon>Anaerovorax</taxon>
    </lineage>
</organism>
<dbReference type="InterPro" id="IPR000182">
    <property type="entry name" value="GNAT_dom"/>
</dbReference>
<reference evidence="2 3" key="1">
    <citation type="submission" date="2022-06" db="EMBL/GenBank/DDBJ databases">
        <title>Isolation of gut microbiota from human fecal samples.</title>
        <authorList>
            <person name="Pamer E.G."/>
            <person name="Barat B."/>
            <person name="Waligurski E."/>
            <person name="Medina S."/>
            <person name="Paddock L."/>
            <person name="Mostad J."/>
        </authorList>
    </citation>
    <scope>NUCLEOTIDE SEQUENCE [LARGE SCALE GENOMIC DNA]</scope>
    <source>
        <strain evidence="2 3">SL.3.17</strain>
    </source>
</reference>